<dbReference type="PANTHER" id="PTHR45526:SF1">
    <property type="entry name" value="TRANSCRIPTIONAL REGULATORY PROTEIN DCUR-RELATED"/>
    <property type="match status" value="1"/>
</dbReference>
<dbReference type="OrthoDB" id="1684633at2"/>
<sequence>MKICILDDDIYVVRILKKIINDCNLGTVVSYSTDGTEGYQNILQTEPELVLIDILMPGKDGLSIVKELKKTNSTIEFVMISQVASKDMVGKAYQYGVEYYIHKPINALEVENIILKVQERIKVNRTMEKIQSLFLDNQSNFSVEQQNNSAKEIKDILIKLGVMGEKGSKEIIDICNYVLEHNIDLMNVTLKELFKNFTDNPKSMEQRIRRTISVAMSNIANLGIEDFMNEIFIEYSSTLFHFEQVKKKMDYIRNKSSEDGSISVKKFLTGLTVFCENKDK</sequence>
<evidence type="ECO:0000313" key="6">
    <source>
        <dbReference type="Proteomes" id="UP000214588"/>
    </source>
</evidence>
<gene>
    <name evidence="5" type="ORF">CDO51_11865</name>
</gene>
<dbReference type="GO" id="GO:0000156">
    <property type="term" value="F:phosphorelay response regulator activity"/>
    <property type="evidence" value="ECO:0007669"/>
    <property type="project" value="TreeGrafter"/>
</dbReference>
<comment type="function">
    <text evidence="2">May play the central regulatory role in sporulation. It may be an element of the effector pathway responsible for the activation of sporulation genes in response to nutritional stress. Spo0A may act in concert with spo0H (a sigma factor) to control the expression of some genes that are critical to the sporulation process.</text>
</comment>
<dbReference type="InterPro" id="IPR051271">
    <property type="entry name" value="2C-system_Tx_regulators"/>
</dbReference>
<name>A0A226BV34_9FIRM</name>
<evidence type="ECO:0000259" key="4">
    <source>
        <dbReference type="PROSITE" id="PS50110"/>
    </source>
</evidence>
<dbReference type="InterPro" id="IPR001789">
    <property type="entry name" value="Sig_transdc_resp-reg_receiver"/>
</dbReference>
<dbReference type="PANTHER" id="PTHR45526">
    <property type="entry name" value="TRANSCRIPTIONAL REGULATORY PROTEIN DPIA"/>
    <property type="match status" value="1"/>
</dbReference>
<keyword evidence="3" id="KW-0597">Phosphoprotein</keyword>
<accession>A0A226BV34</accession>
<evidence type="ECO:0000256" key="3">
    <source>
        <dbReference type="PROSITE-ProRule" id="PRU00169"/>
    </source>
</evidence>
<comment type="caution">
    <text evidence="5">The sequence shown here is derived from an EMBL/GenBank/DDBJ whole genome shotgun (WGS) entry which is preliminary data.</text>
</comment>
<reference evidence="5 6" key="1">
    <citation type="submission" date="2017-06" db="EMBL/GenBank/DDBJ databases">
        <title>Draft Genome Sequence of Natranaerobius trueperi halophilic, alkalithermophilic bacteria from soda lakes.</title>
        <authorList>
            <person name="Zhao B."/>
        </authorList>
    </citation>
    <scope>NUCLEOTIDE SEQUENCE [LARGE SCALE GENOMIC DNA]</scope>
    <source>
        <strain evidence="5 6">DSM 18760</strain>
    </source>
</reference>
<dbReference type="PROSITE" id="PS50110">
    <property type="entry name" value="RESPONSE_REGULATORY"/>
    <property type="match status" value="1"/>
</dbReference>
<dbReference type="Proteomes" id="UP000214588">
    <property type="component" value="Unassembled WGS sequence"/>
</dbReference>
<dbReference type="AlphaFoldDB" id="A0A226BV34"/>
<protein>
    <recommendedName>
        <fullName evidence="1">Stage 0 sporulation protein A homolog</fullName>
    </recommendedName>
</protein>
<feature type="domain" description="Response regulatory" evidence="4">
    <location>
        <begin position="2"/>
        <end position="118"/>
    </location>
</feature>
<proteinExistence type="predicted"/>
<keyword evidence="6" id="KW-1185">Reference proteome</keyword>
<dbReference type="EMBL" id="NIQC01000037">
    <property type="protein sequence ID" value="OWZ82856.1"/>
    <property type="molecule type" value="Genomic_DNA"/>
</dbReference>
<dbReference type="Pfam" id="PF08664">
    <property type="entry name" value="YcbB"/>
    <property type="match status" value="1"/>
</dbReference>
<feature type="modified residue" description="4-aspartylphosphate" evidence="3">
    <location>
        <position position="53"/>
    </location>
</feature>
<organism evidence="5 6">
    <name type="scientific">Natranaerobius trueperi</name>
    <dbReference type="NCBI Taxonomy" id="759412"/>
    <lineage>
        <taxon>Bacteria</taxon>
        <taxon>Bacillati</taxon>
        <taxon>Bacillota</taxon>
        <taxon>Clostridia</taxon>
        <taxon>Natranaerobiales</taxon>
        <taxon>Natranaerobiaceae</taxon>
        <taxon>Natranaerobius</taxon>
    </lineage>
</organism>
<dbReference type="Gene3D" id="3.40.50.2300">
    <property type="match status" value="1"/>
</dbReference>
<evidence type="ECO:0000313" key="5">
    <source>
        <dbReference type="EMBL" id="OWZ82856.1"/>
    </source>
</evidence>
<evidence type="ECO:0000256" key="1">
    <source>
        <dbReference type="ARBA" id="ARBA00018672"/>
    </source>
</evidence>
<dbReference type="SUPFAM" id="SSF52172">
    <property type="entry name" value="CheY-like"/>
    <property type="match status" value="1"/>
</dbReference>
<dbReference type="InterPro" id="IPR011006">
    <property type="entry name" value="CheY-like_superfamily"/>
</dbReference>
<dbReference type="Pfam" id="PF00072">
    <property type="entry name" value="Response_reg"/>
    <property type="match status" value="1"/>
</dbReference>
<dbReference type="SMART" id="SM00448">
    <property type="entry name" value="REC"/>
    <property type="match status" value="1"/>
</dbReference>
<dbReference type="InterPro" id="IPR013972">
    <property type="entry name" value="YcbB"/>
</dbReference>
<evidence type="ECO:0000256" key="2">
    <source>
        <dbReference type="ARBA" id="ARBA00024867"/>
    </source>
</evidence>